<evidence type="ECO:0000313" key="1">
    <source>
        <dbReference type="EMBL" id="JAP56823.1"/>
    </source>
</evidence>
<name>A0A0X3PY61_SCHSO</name>
<sequence>MFGPLSYISHCARLKPMMTSFLQLSTEEGSQTRLYVRVYLSSSFQIKQLAVVGGRNGADFIRNLLTVLLGPPICYTFCRAGGSKDKRSFKACALFRILKGSSNFCLLTHPESIGETAHFSNCMFNAAQRTAIIWFHGSMDQYGGRAKRRSDATLLVKVSFI</sequence>
<proteinExistence type="predicted"/>
<reference evidence="1" key="1">
    <citation type="submission" date="2016-01" db="EMBL/GenBank/DDBJ databases">
        <title>Reference transcriptome for the parasite Schistocephalus solidus: insights into the molecular evolution of parasitism.</title>
        <authorList>
            <person name="Hebert F.O."/>
            <person name="Grambauer S."/>
            <person name="Barber I."/>
            <person name="Landry C.R."/>
            <person name="Aubin-Horth N."/>
        </authorList>
    </citation>
    <scope>NUCLEOTIDE SEQUENCE</scope>
</reference>
<accession>A0A0X3PY61</accession>
<organism evidence="1">
    <name type="scientific">Schistocephalus solidus</name>
    <name type="common">Tapeworm</name>
    <dbReference type="NCBI Taxonomy" id="70667"/>
    <lineage>
        <taxon>Eukaryota</taxon>
        <taxon>Metazoa</taxon>
        <taxon>Spiralia</taxon>
        <taxon>Lophotrochozoa</taxon>
        <taxon>Platyhelminthes</taxon>
        <taxon>Cestoda</taxon>
        <taxon>Eucestoda</taxon>
        <taxon>Diphyllobothriidea</taxon>
        <taxon>Diphyllobothriidae</taxon>
        <taxon>Schistocephalus</taxon>
    </lineage>
</organism>
<gene>
    <name evidence="1" type="ORF">TR90995</name>
</gene>
<dbReference type="EMBL" id="GEEE01006402">
    <property type="protein sequence ID" value="JAP56823.1"/>
    <property type="molecule type" value="Transcribed_RNA"/>
</dbReference>
<protein>
    <submittedName>
        <fullName evidence="1">Uncharacterized protein</fullName>
    </submittedName>
</protein>
<dbReference type="AlphaFoldDB" id="A0A0X3PY61"/>